<reference evidence="2 3" key="1">
    <citation type="submission" date="2014-06" db="EMBL/GenBank/DDBJ databases">
        <title>Evolutionary Origins and Diversification of the Mycorrhizal Mutualists.</title>
        <authorList>
            <consortium name="DOE Joint Genome Institute"/>
            <consortium name="Mycorrhizal Genomics Consortium"/>
            <person name="Kohler A."/>
            <person name="Kuo A."/>
            <person name="Nagy L.G."/>
            <person name="Floudas D."/>
            <person name="Copeland A."/>
            <person name="Barry K.W."/>
            <person name="Cichocki N."/>
            <person name="Veneault-Fourrey C."/>
            <person name="LaButti K."/>
            <person name="Lindquist E.A."/>
            <person name="Lipzen A."/>
            <person name="Lundell T."/>
            <person name="Morin E."/>
            <person name="Murat C."/>
            <person name="Riley R."/>
            <person name="Ohm R."/>
            <person name="Sun H."/>
            <person name="Tunlid A."/>
            <person name="Henrissat B."/>
            <person name="Grigoriev I.V."/>
            <person name="Hibbett D.S."/>
            <person name="Martin F."/>
        </authorList>
    </citation>
    <scope>NUCLEOTIDE SEQUENCE [LARGE SCALE GENOMIC DNA]</scope>
    <source>
        <strain evidence="2 3">SS14</strain>
    </source>
</reference>
<dbReference type="EMBL" id="KN837828">
    <property type="protein sequence ID" value="KIJ23048.1"/>
    <property type="molecule type" value="Genomic_DNA"/>
</dbReference>
<protein>
    <submittedName>
        <fullName evidence="2">Uncharacterized protein</fullName>
    </submittedName>
</protein>
<proteinExistence type="predicted"/>
<sequence>MDESAHRTDPKRLPSYVCHLALAFQLRASTSQKDRGNQPVQWKAQLGPTAYAIDGRLRSPFTARSVNLTDFAHNAGETSQLTRRAFAALQTPSDVLAGGRRTRRRPVARTPTTATTTSTIARPKVQGSVPIPEERLSAA</sequence>
<organism evidence="2 3">
    <name type="scientific">Sphaerobolus stellatus (strain SS14)</name>
    <dbReference type="NCBI Taxonomy" id="990650"/>
    <lineage>
        <taxon>Eukaryota</taxon>
        <taxon>Fungi</taxon>
        <taxon>Dikarya</taxon>
        <taxon>Basidiomycota</taxon>
        <taxon>Agaricomycotina</taxon>
        <taxon>Agaricomycetes</taxon>
        <taxon>Phallomycetidae</taxon>
        <taxon>Geastrales</taxon>
        <taxon>Sphaerobolaceae</taxon>
        <taxon>Sphaerobolus</taxon>
    </lineage>
</organism>
<dbReference type="AlphaFoldDB" id="A0A0C9T2N6"/>
<feature type="compositionally biased region" description="Low complexity" evidence="1">
    <location>
        <begin position="108"/>
        <end position="123"/>
    </location>
</feature>
<accession>A0A0C9T2N6</accession>
<dbReference type="HOGENOM" id="CLU_1887103_0_0_1"/>
<keyword evidence="3" id="KW-1185">Reference proteome</keyword>
<evidence type="ECO:0000313" key="2">
    <source>
        <dbReference type="EMBL" id="KIJ23048.1"/>
    </source>
</evidence>
<evidence type="ECO:0000256" key="1">
    <source>
        <dbReference type="SAM" id="MobiDB-lite"/>
    </source>
</evidence>
<dbReference type="Proteomes" id="UP000054279">
    <property type="component" value="Unassembled WGS sequence"/>
</dbReference>
<gene>
    <name evidence="2" type="ORF">M422DRAFT_276459</name>
</gene>
<evidence type="ECO:0000313" key="3">
    <source>
        <dbReference type="Proteomes" id="UP000054279"/>
    </source>
</evidence>
<feature type="region of interest" description="Disordered" evidence="1">
    <location>
        <begin position="93"/>
        <end position="139"/>
    </location>
</feature>
<name>A0A0C9T2N6_SPHS4</name>